<feature type="compositionally biased region" description="Low complexity" evidence="1">
    <location>
        <begin position="248"/>
        <end position="257"/>
    </location>
</feature>
<dbReference type="EMBL" id="QUNO01000022">
    <property type="protein sequence ID" value="REH31033.1"/>
    <property type="molecule type" value="Genomic_DNA"/>
</dbReference>
<dbReference type="Proteomes" id="UP000256269">
    <property type="component" value="Unassembled WGS sequence"/>
</dbReference>
<reference evidence="2 3" key="1">
    <citation type="submission" date="2018-08" db="EMBL/GenBank/DDBJ databases">
        <title>Genomic Encyclopedia of Archaeal and Bacterial Type Strains, Phase II (KMG-II): from individual species to whole genera.</title>
        <authorList>
            <person name="Goeker M."/>
        </authorList>
    </citation>
    <scope>NUCLEOTIDE SEQUENCE [LARGE SCALE GENOMIC DNA]</scope>
    <source>
        <strain evidence="2 3">DSM 45791</strain>
    </source>
</reference>
<protein>
    <submittedName>
        <fullName evidence="2">Uncharacterized protein</fullName>
    </submittedName>
</protein>
<feature type="compositionally biased region" description="Basic and acidic residues" evidence="1">
    <location>
        <begin position="200"/>
        <end position="217"/>
    </location>
</feature>
<gene>
    <name evidence="2" type="ORF">BCF44_12256</name>
</gene>
<evidence type="ECO:0000313" key="2">
    <source>
        <dbReference type="EMBL" id="REH31033.1"/>
    </source>
</evidence>
<evidence type="ECO:0000313" key="3">
    <source>
        <dbReference type="Proteomes" id="UP000256269"/>
    </source>
</evidence>
<keyword evidence="3" id="KW-1185">Reference proteome</keyword>
<comment type="caution">
    <text evidence="2">The sequence shown here is derived from an EMBL/GenBank/DDBJ whole genome shotgun (WGS) entry which is preliminary data.</text>
</comment>
<accession>A0A3E0GXN3</accession>
<sequence length="598" mass="63651">MSKTTGSLSPAQPPGLTLVTFNAREPGLDRDALELALASAGEQLELLPDGRVLRGLENSKLARRMSTAASRAGLRPRLMRVFNTAVHLTVHYSRLVDEVSLGQLAHEAGLGPGAARKLGADLAELVTAGVLLYRPGRGRGRMSTIGIPARFASDVLLRLQREGRWTPPVTDQPRGDNIDNATPEPSVSTGGPDVVDQPEDDLHADLRRPDSAAHEGHNVPQNSPGRGGVSERAPSSYVPKAPLPPSSAPAANTASSPQTRGAATPHDNLDNAGDNVRRVSPADLDWILNRLPQQLRTTPGSRGRQRQVASLCTALAEEFRRKEILDRITHALPAVVDSAAGFLAYRVSRLMDCAESPRHRRLRDQALQEASRVAAQESSATRDAAADWQATVLAELSPALLAAMAELSLATVWRRPTAALVDTPNPTGLAHTVSSMLREAVAGVEPSVSTRGEGVVREAALRLLADAGLEPKELSSDAVDAVVQAPTLAAAVVALCRPDQRNNATDTVLTLPPDPRPGPAAEELSCVACGEEDDTVQQRPELPSGSAVCTACYTAAVDDNLVVEHEVVETDDEVVDRQPWWATIHDDDEGDLDDEEVA</sequence>
<name>A0A3E0GXN3_9PSEU</name>
<organism evidence="2 3">
    <name type="scientific">Kutzneria buriramensis</name>
    <dbReference type="NCBI Taxonomy" id="1045776"/>
    <lineage>
        <taxon>Bacteria</taxon>
        <taxon>Bacillati</taxon>
        <taxon>Actinomycetota</taxon>
        <taxon>Actinomycetes</taxon>
        <taxon>Pseudonocardiales</taxon>
        <taxon>Pseudonocardiaceae</taxon>
        <taxon>Kutzneria</taxon>
    </lineage>
</organism>
<feature type="region of interest" description="Disordered" evidence="1">
    <location>
        <begin position="163"/>
        <end position="276"/>
    </location>
</feature>
<proteinExistence type="predicted"/>
<dbReference type="AlphaFoldDB" id="A0A3E0GXN3"/>
<evidence type="ECO:0000256" key="1">
    <source>
        <dbReference type="SAM" id="MobiDB-lite"/>
    </source>
</evidence>
<feature type="compositionally biased region" description="Polar residues" evidence="1">
    <location>
        <begin position="179"/>
        <end position="189"/>
    </location>
</feature>